<dbReference type="GO" id="GO:0006508">
    <property type="term" value="P:proteolysis"/>
    <property type="evidence" value="ECO:0007669"/>
    <property type="project" value="InterPro"/>
</dbReference>
<feature type="domain" description="Peptidase M14" evidence="1">
    <location>
        <begin position="871"/>
        <end position="984"/>
    </location>
</feature>
<name>A0A9X7Z7P2_9BACL</name>
<keyword evidence="3" id="KW-1185">Reference proteome</keyword>
<dbReference type="EMBL" id="CP071182">
    <property type="protein sequence ID" value="QSO49309.1"/>
    <property type="molecule type" value="Genomic_DNA"/>
</dbReference>
<evidence type="ECO:0000259" key="1">
    <source>
        <dbReference type="Pfam" id="PF00246"/>
    </source>
</evidence>
<dbReference type="GO" id="GO:0004181">
    <property type="term" value="F:metallocarboxypeptidase activity"/>
    <property type="evidence" value="ECO:0007669"/>
    <property type="project" value="InterPro"/>
</dbReference>
<protein>
    <recommendedName>
        <fullName evidence="1">Peptidase M14 domain-containing protein</fullName>
    </recommendedName>
</protein>
<dbReference type="InterPro" id="IPR000834">
    <property type="entry name" value="Peptidase_M14"/>
</dbReference>
<proteinExistence type="predicted"/>
<evidence type="ECO:0000313" key="3">
    <source>
        <dbReference type="Proteomes" id="UP000663505"/>
    </source>
</evidence>
<dbReference type="KEGG" id="afx:JZ786_10520"/>
<dbReference type="SUPFAM" id="SSF53187">
    <property type="entry name" value="Zn-dependent exopeptidases"/>
    <property type="match status" value="1"/>
</dbReference>
<accession>A0A9X7Z7P2</accession>
<dbReference type="Gene3D" id="3.40.630.10">
    <property type="entry name" value="Zn peptidases"/>
    <property type="match status" value="1"/>
</dbReference>
<sequence>MLNQLWTTNGLLKDDDNEGVSLRFPIVVQPLRLPETEEQADLLSVQTGLMEIVTRIGLECLVVPTPILGKVFFIEQFDGAHTVADDLTENPTYVGTNGPPGSTSQGVRTVIGWSQDWLKGVLNEAGIPVEQLQRLYDTLENDDGLLWMVNSNLLVITGKSSLGLVWAMRALASDNFGHGLPNEPSLTVTSEFIGQTAQVSKGPHRSLEVDVDESNILDGPNQSERRIYSRNVSLHEVFSSVGAYSTHEGGVLPEADVQIQMNQPIDAIERALGLAARIGLECGYVQFPVTVIGPEKPRQTALNISFTVYPEAIDAVVRRDGQFLKFIAPSAKILDEMLEHVTSSWFEVPSDVEMPDWRGKIAALTSNAPDIQLRARTEVFLTRLHDTRGGVKRVDVPGHLHKTVAPWCRERDVLVEVFKDPELFSLDWSGQSEWAIMSPLLQEDLQNIKTSMFTPSVPFADAAGEVSQKLHVEVFTTVPQHVFEHNISTFKRSHLEDSSEEDLKAPLPVDFTYRNVTKAGLHWFLTDILPHLKQNPRVAAVEISTQRRPADKDLLDLPQRFLQEFFPVDVIVERESQLSRDDVTLAVHDWSGPMYVVRAHDQHGQVIREWEWESPIETRSYMPNDPRRRVVTPAVGYHISLVDGAGAVKQTLEKRSIRSVYAHFWDWYQKEVIPRIVSAKRSHTGPTPFSRLEIEVWVNGTEERLGVYEEAVSWPEALHEDLYFYTLQVLREYGETVNHPMWKTPGLVVPLVHLTNGETHAQVRAYTYGPDEITVRYGSLHQEHVHLQEQRIDISPSDVRTVTYRDGVWNVVLDTSHSETSQLLEWLNEPEPSRGTAVTSYVAESELDPPGSPIDVDDKQIRVLQNNDVIRWLNTHADELPGHYWVIDHSFEGRPIVGVELYQPVKHGLCSRRKHTLFKPTLVVLARHHANEVSSTNSAIHLMETVLRQKSLLQRVNLVIVPVHNTDGAALHRKLVKEHLYWKHHAARFNACGYEFSNDYFKSDTRFGESRVATRLWERWKPDIVLDDHGIPSHEWLQPFSGYSSPPSFPVSYWIPHAQIYTIWRELDSSAPPPPGGLLQTVSRIIHADPEIRGRNMEFLKRYLKWGNAFSPEKFPVTTVDGVITYRWSVTPSPSSTTFIGRYPKWVTADIVTEVNDETVHGDALFEVVHAHDKAHEGVLTWLSGVSPQLQRIGHSEQGFARIGLERNRPLE</sequence>
<dbReference type="Proteomes" id="UP000663505">
    <property type="component" value="Chromosome"/>
</dbReference>
<evidence type="ECO:0000313" key="2">
    <source>
        <dbReference type="EMBL" id="QSO49309.1"/>
    </source>
</evidence>
<dbReference type="Pfam" id="PF00246">
    <property type="entry name" value="Peptidase_M14"/>
    <property type="match status" value="1"/>
</dbReference>
<dbReference type="CDD" id="cd06232">
    <property type="entry name" value="M14-like"/>
    <property type="match status" value="1"/>
</dbReference>
<dbReference type="AlphaFoldDB" id="A0A9X7Z7P2"/>
<dbReference type="GO" id="GO:0008270">
    <property type="term" value="F:zinc ion binding"/>
    <property type="evidence" value="ECO:0007669"/>
    <property type="project" value="InterPro"/>
</dbReference>
<reference evidence="2 3" key="1">
    <citation type="submission" date="2021-02" db="EMBL/GenBank/DDBJ databases">
        <title>Alicyclobacillus curvatus sp. nov. and Alicyclobacillus mengziensis sp. nov., two acidophilic bacteria isolated from acid mine drainage.</title>
        <authorList>
            <person name="Huang Y."/>
        </authorList>
    </citation>
    <scope>NUCLEOTIDE SEQUENCE [LARGE SCALE GENOMIC DNA]</scope>
    <source>
        <strain evidence="2 3">S30H14</strain>
    </source>
</reference>
<gene>
    <name evidence="2" type="ORF">JZ786_10520</name>
</gene>
<dbReference type="RefSeq" id="WP_206658622.1">
    <property type="nucleotide sequence ID" value="NZ_CP071182.1"/>
</dbReference>
<organism evidence="2 3">
    <name type="scientific">Alicyclobacillus mengziensis</name>
    <dbReference type="NCBI Taxonomy" id="2931921"/>
    <lineage>
        <taxon>Bacteria</taxon>
        <taxon>Bacillati</taxon>
        <taxon>Bacillota</taxon>
        <taxon>Bacilli</taxon>
        <taxon>Bacillales</taxon>
        <taxon>Alicyclobacillaceae</taxon>
        <taxon>Alicyclobacillus</taxon>
    </lineage>
</organism>